<gene>
    <name evidence="3" type="ORF">F2Z25_16845</name>
    <name evidence="2" type="ORF">F2Z89_09330</name>
    <name evidence="5" type="ORF">FSA03_04695</name>
    <name evidence="4" type="ORF">FSA06_04045</name>
</gene>
<reference evidence="8 9" key="1">
    <citation type="journal article" date="2019" name="Nat. Med.">
        <title>A library of human gut bacterial isolates paired with longitudinal multiomics data enables mechanistic microbiome research.</title>
        <authorList>
            <person name="Poyet M."/>
            <person name="Groussin M."/>
            <person name="Gibbons S.M."/>
            <person name="Avila-Pacheco J."/>
            <person name="Jiang X."/>
            <person name="Kearney S.M."/>
            <person name="Perrotta A.R."/>
            <person name="Berdy B."/>
            <person name="Zhao S."/>
            <person name="Lieberman T.D."/>
            <person name="Swanson P.K."/>
            <person name="Smith M."/>
            <person name="Roesemann S."/>
            <person name="Alexander J.E."/>
            <person name="Rich S.A."/>
            <person name="Livny J."/>
            <person name="Vlamakis H."/>
            <person name="Clish C."/>
            <person name="Bullock K."/>
            <person name="Deik A."/>
            <person name="Scott J."/>
            <person name="Pierce K.A."/>
            <person name="Xavier R.J."/>
            <person name="Alm E.J."/>
        </authorList>
    </citation>
    <scope>NUCLEOTIDE SEQUENCE [LARGE SCALE GENOMIC DNA]</scope>
    <source>
        <strain evidence="3 8">BIOML-A1</strain>
        <strain evidence="2 9">BIOML-A46</strain>
    </source>
</reference>
<reference evidence="4 6" key="3">
    <citation type="submission" date="2019-07" db="EMBL/GenBank/DDBJ databases">
        <title>Genome sequencing of Bacteroides fragilis.</title>
        <authorList>
            <person name="Galasyn E.V."/>
            <person name="Ruoff K.L."/>
            <person name="Price C.E."/>
            <person name="Valls R.A."/>
            <person name="O'Toole G.A."/>
        </authorList>
    </citation>
    <scope>NUCLEOTIDE SEQUENCE [LARGE SCALE GENOMIC DNA]</scope>
    <source>
        <strain evidence="4 6">AD135F_1B</strain>
    </source>
</reference>
<dbReference type="EMBL" id="VOHT01000002">
    <property type="protein sequence ID" value="TWV51374.1"/>
    <property type="molecule type" value="Genomic_DNA"/>
</dbReference>
<dbReference type="EMBL" id="VWCJ01000005">
    <property type="protein sequence ID" value="KAA4998537.1"/>
    <property type="molecule type" value="Genomic_DNA"/>
</dbReference>
<evidence type="ECO:0000313" key="3">
    <source>
        <dbReference type="EMBL" id="KAA5205752.1"/>
    </source>
</evidence>
<evidence type="ECO:0000313" key="5">
    <source>
        <dbReference type="EMBL" id="TWV51374.1"/>
    </source>
</evidence>
<dbReference type="AlphaFoldDB" id="A0A4S3IZG5"/>
<evidence type="ECO:0000256" key="1">
    <source>
        <dbReference type="SAM" id="Phobius"/>
    </source>
</evidence>
<keyword evidence="1" id="KW-0812">Transmembrane</keyword>
<dbReference type="Proteomes" id="UP000460666">
    <property type="component" value="Unassembled WGS sequence"/>
</dbReference>
<evidence type="ECO:0000313" key="8">
    <source>
        <dbReference type="Proteomes" id="UP000429838"/>
    </source>
</evidence>
<dbReference type="EMBL" id="VWAQ01000015">
    <property type="protein sequence ID" value="KAA5205752.1"/>
    <property type="molecule type" value="Genomic_DNA"/>
</dbReference>
<dbReference type="Proteomes" id="UP000319026">
    <property type="component" value="Unassembled WGS sequence"/>
</dbReference>
<dbReference type="EMBL" id="VOHV01000002">
    <property type="protein sequence ID" value="TWV43333.1"/>
    <property type="molecule type" value="Genomic_DNA"/>
</dbReference>
<keyword evidence="1" id="KW-0472">Membrane</keyword>
<organism evidence="3 8">
    <name type="scientific">Bacteroides fragilis</name>
    <dbReference type="NCBI Taxonomy" id="817"/>
    <lineage>
        <taxon>Bacteria</taxon>
        <taxon>Pseudomonadati</taxon>
        <taxon>Bacteroidota</taxon>
        <taxon>Bacteroidia</taxon>
        <taxon>Bacteroidales</taxon>
        <taxon>Bacteroidaceae</taxon>
        <taxon>Bacteroides</taxon>
    </lineage>
</organism>
<reference evidence="5 7" key="2">
    <citation type="submission" date="2019-07" db="EMBL/GenBank/DDBJ databases">
        <title>Genome Sequencing of Bacteroides fragilis.</title>
        <authorList>
            <person name="Pinto K.M."/>
            <person name="Ruoff K.L."/>
            <person name="Price C.E."/>
            <person name="Valls R.A."/>
            <person name="O'Toole G.A."/>
        </authorList>
    </citation>
    <scope>NUCLEOTIDE SEQUENCE [LARGE SCALE GENOMIC DNA]</scope>
    <source>
        <strain evidence="5 7">AD135F_3B</strain>
    </source>
</reference>
<keyword evidence="1" id="KW-1133">Transmembrane helix</keyword>
<evidence type="ECO:0000313" key="2">
    <source>
        <dbReference type="EMBL" id="KAA4998537.1"/>
    </source>
</evidence>
<evidence type="ECO:0000313" key="6">
    <source>
        <dbReference type="Proteomes" id="UP000315444"/>
    </source>
</evidence>
<evidence type="ECO:0008006" key="10">
    <source>
        <dbReference type="Google" id="ProtNLM"/>
    </source>
</evidence>
<evidence type="ECO:0000313" key="4">
    <source>
        <dbReference type="EMBL" id="TWV43333.1"/>
    </source>
</evidence>
<evidence type="ECO:0000313" key="7">
    <source>
        <dbReference type="Proteomes" id="UP000319026"/>
    </source>
</evidence>
<feature type="transmembrane region" description="Helical" evidence="1">
    <location>
        <begin position="20"/>
        <end position="41"/>
    </location>
</feature>
<accession>A0A4S3IZG5</accession>
<protein>
    <recommendedName>
        <fullName evidence="10">Transmembrane protein</fullName>
    </recommendedName>
</protein>
<evidence type="ECO:0000313" key="9">
    <source>
        <dbReference type="Proteomes" id="UP000460666"/>
    </source>
</evidence>
<sequence>MAKIYFILISRTNILYNLDLYLYIHIMTLLCFIKMICEYIYKRWFLRFRNIF</sequence>
<comment type="caution">
    <text evidence="3">The sequence shown here is derived from an EMBL/GenBank/DDBJ whole genome shotgun (WGS) entry which is preliminary data.</text>
</comment>
<dbReference type="Proteomes" id="UP000429838">
    <property type="component" value="Unassembled WGS sequence"/>
</dbReference>
<name>A0A4S3IZG5_BACFG</name>
<dbReference type="Proteomes" id="UP000315444">
    <property type="component" value="Unassembled WGS sequence"/>
</dbReference>
<proteinExistence type="predicted"/>